<protein>
    <submittedName>
        <fullName evidence="1">Uncharacterized protein</fullName>
    </submittedName>
</protein>
<proteinExistence type="predicted"/>
<dbReference type="EMBL" id="SGXD01000005">
    <property type="protein sequence ID" value="RZS80045.1"/>
    <property type="molecule type" value="Genomic_DNA"/>
</dbReference>
<sequence>MLSGRPLVVPRYRGGVREWETRTVHLPRGTSRNEARAFLVEQAELGHWELRRLRLYADGRRKIELRRRVIKAVRTA</sequence>
<evidence type="ECO:0000313" key="2">
    <source>
        <dbReference type="Proteomes" id="UP000293638"/>
    </source>
</evidence>
<comment type="caution">
    <text evidence="1">The sequence shown here is derived from an EMBL/GenBank/DDBJ whole genome shotgun (WGS) entry which is preliminary data.</text>
</comment>
<dbReference type="Proteomes" id="UP000293638">
    <property type="component" value="Unassembled WGS sequence"/>
</dbReference>
<accession>A0A4Q7NAZ4</accession>
<reference evidence="1 2" key="1">
    <citation type="submission" date="2019-02" db="EMBL/GenBank/DDBJ databases">
        <title>Genomic Encyclopedia of Type Strains, Phase IV (KMG-IV): sequencing the most valuable type-strain genomes for metagenomic binning, comparative biology and taxonomic classification.</title>
        <authorList>
            <person name="Goeker M."/>
        </authorList>
    </citation>
    <scope>NUCLEOTIDE SEQUENCE [LARGE SCALE GENOMIC DNA]</scope>
    <source>
        <strain evidence="1 2">DSM 45622</strain>
    </source>
</reference>
<keyword evidence="2" id="KW-1185">Reference proteome</keyword>
<evidence type="ECO:0000313" key="1">
    <source>
        <dbReference type="EMBL" id="RZS80045.1"/>
    </source>
</evidence>
<dbReference type="Pfam" id="PF18963">
    <property type="entry name" value="DUF5703"/>
    <property type="match status" value="1"/>
</dbReference>
<gene>
    <name evidence="1" type="ORF">EV189_3525</name>
</gene>
<organism evidence="1 2">
    <name type="scientific">Motilibacter rhizosphaerae</name>
    <dbReference type="NCBI Taxonomy" id="598652"/>
    <lineage>
        <taxon>Bacteria</taxon>
        <taxon>Bacillati</taxon>
        <taxon>Actinomycetota</taxon>
        <taxon>Actinomycetes</taxon>
        <taxon>Motilibacterales</taxon>
        <taxon>Motilibacteraceae</taxon>
        <taxon>Motilibacter</taxon>
    </lineage>
</organism>
<name>A0A4Q7NAZ4_9ACTN</name>
<dbReference type="InterPro" id="IPR043758">
    <property type="entry name" value="DUF5703"/>
</dbReference>
<dbReference type="AlphaFoldDB" id="A0A4Q7NAZ4"/>